<protein>
    <recommendedName>
        <fullName evidence="7">Fe2OG dioxygenase domain-containing protein</fullName>
    </recommendedName>
</protein>
<dbReference type="InterPro" id="IPR006620">
    <property type="entry name" value="Pro_4_hyd_alph"/>
</dbReference>
<dbReference type="EMBL" id="DQ068067">
    <property type="protein sequence ID" value="AAY89974.1"/>
    <property type="molecule type" value="Genomic_DNA"/>
</dbReference>
<feature type="domain" description="Fe2OG dioxygenase" evidence="7">
    <location>
        <begin position="103"/>
        <end position="198"/>
    </location>
</feature>
<keyword evidence="6" id="KW-0408">Iron</keyword>
<reference evidence="8" key="1">
    <citation type="journal article" date="2005" name="PLoS Biol.">
        <title>New insights into metabolic properties of marine bacteria encoding proteorhodopsins.</title>
        <authorList>
            <person name="Sabehi G."/>
            <person name="Loy A."/>
            <person name="Jung K.H."/>
            <person name="Partha R."/>
            <person name="Spudich J.L."/>
            <person name="Isaacson T."/>
            <person name="Hirschberg J."/>
            <person name="Wagner M."/>
            <person name="Beja O."/>
        </authorList>
    </citation>
    <scope>NUCLEOTIDE SEQUENCE</scope>
</reference>
<keyword evidence="5" id="KW-0560">Oxidoreductase</keyword>
<dbReference type="Gene3D" id="2.60.120.620">
    <property type="entry name" value="q2cbj1_9rhob like domain"/>
    <property type="match status" value="1"/>
</dbReference>
<accession>Q4JN23</accession>
<evidence type="ECO:0000256" key="4">
    <source>
        <dbReference type="ARBA" id="ARBA00022964"/>
    </source>
</evidence>
<comment type="cofactor">
    <cofactor evidence="1">
        <name>L-ascorbate</name>
        <dbReference type="ChEBI" id="CHEBI:38290"/>
    </cofactor>
</comment>
<dbReference type="SMART" id="SM00702">
    <property type="entry name" value="P4Hc"/>
    <property type="match status" value="1"/>
</dbReference>
<dbReference type="Pfam" id="PF13640">
    <property type="entry name" value="2OG-FeII_Oxy_3"/>
    <property type="match status" value="1"/>
</dbReference>
<dbReference type="PANTHER" id="PTHR10869:SF246">
    <property type="entry name" value="TRANSMEMBRANE PROLYL 4-HYDROXYLASE"/>
    <property type="match status" value="1"/>
</dbReference>
<evidence type="ECO:0000256" key="1">
    <source>
        <dbReference type="ARBA" id="ARBA00001961"/>
    </source>
</evidence>
<dbReference type="GO" id="GO:0005506">
    <property type="term" value="F:iron ion binding"/>
    <property type="evidence" value="ECO:0007669"/>
    <property type="project" value="InterPro"/>
</dbReference>
<evidence type="ECO:0000256" key="3">
    <source>
        <dbReference type="ARBA" id="ARBA00022896"/>
    </source>
</evidence>
<dbReference type="GO" id="GO:0051213">
    <property type="term" value="F:dioxygenase activity"/>
    <property type="evidence" value="ECO:0007669"/>
    <property type="project" value="UniProtKB-KW"/>
</dbReference>
<dbReference type="GO" id="GO:0016705">
    <property type="term" value="F:oxidoreductase activity, acting on paired donors, with incorporation or reduction of molecular oxygen"/>
    <property type="evidence" value="ECO:0007669"/>
    <property type="project" value="InterPro"/>
</dbReference>
<keyword evidence="3" id="KW-0847">Vitamin C</keyword>
<dbReference type="InterPro" id="IPR045054">
    <property type="entry name" value="P4HA-like"/>
</dbReference>
<dbReference type="InterPro" id="IPR005123">
    <property type="entry name" value="Oxoglu/Fe-dep_dioxygenase_dom"/>
</dbReference>
<dbReference type="PROSITE" id="PS51471">
    <property type="entry name" value="FE2OG_OXY"/>
    <property type="match status" value="1"/>
</dbReference>
<keyword evidence="4" id="KW-0223">Dioxygenase</keyword>
<evidence type="ECO:0000259" key="7">
    <source>
        <dbReference type="PROSITE" id="PS51471"/>
    </source>
</evidence>
<dbReference type="GO" id="GO:0031418">
    <property type="term" value="F:L-ascorbic acid binding"/>
    <property type="evidence" value="ECO:0007669"/>
    <property type="project" value="UniProtKB-KW"/>
</dbReference>
<name>Q4JN23_9BACT</name>
<dbReference type="InterPro" id="IPR044862">
    <property type="entry name" value="Pro_4_hyd_alph_FE2OG_OXY"/>
</dbReference>
<dbReference type="AlphaFoldDB" id="Q4JN23"/>
<evidence type="ECO:0000256" key="6">
    <source>
        <dbReference type="ARBA" id="ARBA00023004"/>
    </source>
</evidence>
<keyword evidence="2" id="KW-0479">Metal-binding</keyword>
<proteinExistence type="predicted"/>
<organism evidence="8">
    <name type="scientific">uncultured bacterium BAC13K9BAC</name>
    <dbReference type="NCBI Taxonomy" id="332979"/>
    <lineage>
        <taxon>Bacteria</taxon>
        <taxon>environmental samples</taxon>
    </lineage>
</organism>
<evidence type="ECO:0000256" key="2">
    <source>
        <dbReference type="ARBA" id="ARBA00022723"/>
    </source>
</evidence>
<dbReference type="PANTHER" id="PTHR10869">
    <property type="entry name" value="PROLYL 4-HYDROXYLASE ALPHA SUBUNIT"/>
    <property type="match status" value="1"/>
</dbReference>
<sequence>MANEIKIEKRLIESLPGSFIFEFDNEIPSQKCKEIIERFEESKDDHYRGRVGPNFEENDTVKKSTDMVISGKDSWKDVDELFFVSLSKALSKIKKEYDYFNGKFKDIGYAIQRTDVGEYFHWHVDSGSHQMSDRQLVAIWYLNDVEGPGGETEFLHQKVKVKPEEGKLVVFPPFWTHEHRGVTLKKGSKYIATTWIVFK</sequence>
<evidence type="ECO:0000256" key="5">
    <source>
        <dbReference type="ARBA" id="ARBA00023002"/>
    </source>
</evidence>
<evidence type="ECO:0000313" key="8">
    <source>
        <dbReference type="EMBL" id="AAY89974.1"/>
    </source>
</evidence>